<protein>
    <recommendedName>
        <fullName evidence="2">Flavin reductase like domain-containing protein</fullName>
    </recommendedName>
</protein>
<name>A0ABQ4PS94_9PROT</name>
<dbReference type="Gene3D" id="2.30.110.10">
    <property type="entry name" value="Electron Transport, Fmn-binding Protein, Chain A"/>
    <property type="match status" value="1"/>
</dbReference>
<dbReference type="RefSeq" id="WP_284358347.1">
    <property type="nucleotide sequence ID" value="NZ_BPFZ01000001.1"/>
</dbReference>
<proteinExistence type="predicted"/>
<accession>A0ABQ4PS94</accession>
<gene>
    <name evidence="3" type="ORF">PsB1_0034</name>
</gene>
<feature type="domain" description="Flavin reductase like" evidence="2">
    <location>
        <begin position="12"/>
        <end position="155"/>
    </location>
</feature>
<dbReference type="SUPFAM" id="SSF50475">
    <property type="entry name" value="FMN-binding split barrel"/>
    <property type="match status" value="1"/>
</dbReference>
<dbReference type="PANTHER" id="PTHR30466">
    <property type="entry name" value="FLAVIN REDUCTASE"/>
    <property type="match status" value="1"/>
</dbReference>
<evidence type="ECO:0000256" key="1">
    <source>
        <dbReference type="ARBA" id="ARBA00023002"/>
    </source>
</evidence>
<evidence type="ECO:0000259" key="2">
    <source>
        <dbReference type="SMART" id="SM00903"/>
    </source>
</evidence>
<reference evidence="3" key="1">
    <citation type="submission" date="2021-05" db="EMBL/GenBank/DDBJ databases">
        <authorList>
            <person name="Tanabe Y."/>
        </authorList>
    </citation>
    <scope>NUCLEOTIDE SEQUENCE</scope>
    <source>
        <strain evidence="3">BOTRYCO-1</strain>
    </source>
</reference>
<comment type="caution">
    <text evidence="3">The sequence shown here is derived from an EMBL/GenBank/DDBJ whole genome shotgun (WGS) entry which is preliminary data.</text>
</comment>
<dbReference type="EMBL" id="BPFZ01000001">
    <property type="protein sequence ID" value="GIU65880.1"/>
    <property type="molecule type" value="Genomic_DNA"/>
</dbReference>
<dbReference type="InterPro" id="IPR050268">
    <property type="entry name" value="NADH-dep_flavin_reductase"/>
</dbReference>
<dbReference type="Pfam" id="PF01613">
    <property type="entry name" value="Flavin_Reduct"/>
    <property type="match status" value="1"/>
</dbReference>
<keyword evidence="1" id="KW-0560">Oxidoreductase</keyword>
<keyword evidence="4" id="KW-1185">Reference proteome</keyword>
<dbReference type="Proteomes" id="UP001161064">
    <property type="component" value="Unassembled WGS sequence"/>
</dbReference>
<dbReference type="PANTHER" id="PTHR30466:SF1">
    <property type="entry name" value="FMN REDUCTASE (NADH) RUTF"/>
    <property type="match status" value="1"/>
</dbReference>
<dbReference type="SMART" id="SM00903">
    <property type="entry name" value="Flavin_Reduct"/>
    <property type="match status" value="1"/>
</dbReference>
<organism evidence="3 4">
    <name type="scientific">Candidatus Phycosocius spiralis</name>
    <dbReference type="NCBI Taxonomy" id="2815099"/>
    <lineage>
        <taxon>Bacteria</taxon>
        <taxon>Pseudomonadati</taxon>
        <taxon>Pseudomonadota</taxon>
        <taxon>Alphaproteobacteria</taxon>
        <taxon>Caulobacterales</taxon>
        <taxon>Caulobacterales incertae sedis</taxon>
        <taxon>Candidatus Phycosocius</taxon>
    </lineage>
</organism>
<dbReference type="InterPro" id="IPR012349">
    <property type="entry name" value="Split_barrel_FMN-bd"/>
</dbReference>
<reference evidence="3" key="2">
    <citation type="journal article" date="2023" name="ISME Commun">
        <title>Characterization of a bloom-associated alphaproteobacterial lineage, 'Candidatus Phycosocius': insights into freshwater algal-bacterial interactions.</title>
        <authorList>
            <person name="Tanabe Y."/>
            <person name="Yamaguchi H."/>
            <person name="Yoshida M."/>
            <person name="Kai A."/>
            <person name="Okazaki Y."/>
        </authorList>
    </citation>
    <scope>NUCLEOTIDE SEQUENCE</scope>
    <source>
        <strain evidence="3">BOTRYCO-1</strain>
    </source>
</reference>
<sequence length="162" mass="17612">MTFDLELYRRALGSFATGVTIVTTLDEAGNGHGLTVNSFTSVSLDPPLVLWCLGNKSDSYELFSNCANYAINILADQQGDLALRFAGKGKQSLKGDEFSRMQTGSPMLPGMCAVIDTKVVQKVVAGDHLILIGQTQDYWVGHGHGLTYHRGHFGSTTAWFRP</sequence>
<dbReference type="InterPro" id="IPR002563">
    <property type="entry name" value="Flavin_Rdtase-like_dom"/>
</dbReference>
<evidence type="ECO:0000313" key="3">
    <source>
        <dbReference type="EMBL" id="GIU65880.1"/>
    </source>
</evidence>
<evidence type="ECO:0000313" key="4">
    <source>
        <dbReference type="Proteomes" id="UP001161064"/>
    </source>
</evidence>